<reference evidence="2 3" key="1">
    <citation type="submission" date="2021-02" db="EMBL/GenBank/DDBJ databases">
        <authorList>
            <person name="Han P."/>
        </authorList>
    </citation>
    <scope>NUCLEOTIDE SEQUENCE [LARGE SCALE GENOMIC DNA]</scope>
    <source>
        <strain evidence="2">Candidatus Nitrospira sp. ZN2</strain>
    </source>
</reference>
<dbReference type="RefSeq" id="WP_213044083.1">
    <property type="nucleotide sequence ID" value="NZ_CAJNBJ010000020.1"/>
</dbReference>
<feature type="compositionally biased region" description="Polar residues" evidence="1">
    <location>
        <begin position="71"/>
        <end position="85"/>
    </location>
</feature>
<feature type="region of interest" description="Disordered" evidence="1">
    <location>
        <begin position="71"/>
        <end position="94"/>
    </location>
</feature>
<protein>
    <recommendedName>
        <fullName evidence="4">DprA winged helix domain-containing protein</fullName>
    </recommendedName>
</protein>
<sequence length="94" mass="10140">MEQASTSSDRIIHAVAESPGCLLEELVSACPGLTWNQIFFEVDRLSRTGQVQLMRTGAGTYAVRLPTPAPQQFGSASSVRPQSLEGNIHHDCQG</sequence>
<dbReference type="Proteomes" id="UP000675880">
    <property type="component" value="Unassembled WGS sequence"/>
</dbReference>
<evidence type="ECO:0008006" key="4">
    <source>
        <dbReference type="Google" id="ProtNLM"/>
    </source>
</evidence>
<organism evidence="2 3">
    <name type="scientific">Nitrospira defluvii</name>
    <dbReference type="NCBI Taxonomy" id="330214"/>
    <lineage>
        <taxon>Bacteria</taxon>
        <taxon>Pseudomonadati</taxon>
        <taxon>Nitrospirota</taxon>
        <taxon>Nitrospiria</taxon>
        <taxon>Nitrospirales</taxon>
        <taxon>Nitrospiraceae</taxon>
        <taxon>Nitrospira</taxon>
    </lineage>
</organism>
<keyword evidence="3" id="KW-1185">Reference proteome</keyword>
<gene>
    <name evidence="2" type="ORF">NSPZN2_70138</name>
</gene>
<evidence type="ECO:0000313" key="2">
    <source>
        <dbReference type="EMBL" id="CAE6796933.1"/>
    </source>
</evidence>
<evidence type="ECO:0000313" key="3">
    <source>
        <dbReference type="Proteomes" id="UP000675880"/>
    </source>
</evidence>
<evidence type="ECO:0000256" key="1">
    <source>
        <dbReference type="SAM" id="MobiDB-lite"/>
    </source>
</evidence>
<dbReference type="EMBL" id="CAJNBJ010000020">
    <property type="protein sequence ID" value="CAE6796933.1"/>
    <property type="molecule type" value="Genomic_DNA"/>
</dbReference>
<accession>A0ABM8S9N4</accession>
<comment type="caution">
    <text evidence="2">The sequence shown here is derived from an EMBL/GenBank/DDBJ whole genome shotgun (WGS) entry which is preliminary data.</text>
</comment>
<name>A0ABM8S9N4_9BACT</name>
<proteinExistence type="predicted"/>